<dbReference type="PANTHER" id="PTHR43685:SF10">
    <property type="entry name" value="LACTO-N-NEOTETRAOSE BIOSYNTHESIS GLYCOSYL TRANSFERASE LGTA"/>
    <property type="match status" value="1"/>
</dbReference>
<accession>A0A1Z4UY56</accession>
<dbReference type="SUPFAM" id="SSF53448">
    <property type="entry name" value="Nucleotide-diphospho-sugar transferases"/>
    <property type="match status" value="1"/>
</dbReference>
<dbReference type="InterPro" id="IPR029044">
    <property type="entry name" value="Nucleotide-diphossugar_trans"/>
</dbReference>
<dbReference type="AlphaFoldDB" id="A0A1Z4UY56"/>
<dbReference type="PANTHER" id="PTHR43685">
    <property type="entry name" value="GLYCOSYLTRANSFERASE"/>
    <property type="match status" value="1"/>
</dbReference>
<reference evidence="2 3" key="1">
    <citation type="submission" date="2017-06" db="EMBL/GenBank/DDBJ databases">
        <title>Genome sequencing of cyanobaciteial culture collection at National Institute for Environmental Studies (NIES).</title>
        <authorList>
            <person name="Hirose Y."/>
            <person name="Shimura Y."/>
            <person name="Fujisawa T."/>
            <person name="Nakamura Y."/>
            <person name="Kawachi M."/>
        </authorList>
    </citation>
    <scope>NUCLEOTIDE SEQUENCE [LARGE SCALE GENOMIC DNA]</scope>
    <source>
        <strain evidence="2 3">NIES-806</strain>
    </source>
</reference>
<gene>
    <name evidence="2" type="ORF">NIES806_02190</name>
</gene>
<name>A0A1Z4UY56_9CYAN</name>
<protein>
    <submittedName>
        <fullName evidence="2">Glycosyl transferase family protein</fullName>
    </submittedName>
</protein>
<keyword evidence="2" id="KW-0808">Transferase</keyword>
<dbReference type="EMBL" id="AP018316">
    <property type="protein sequence ID" value="BAZ84039.1"/>
    <property type="molecule type" value="Genomic_DNA"/>
</dbReference>
<dbReference type="RefSeq" id="WP_231939943.1">
    <property type="nucleotide sequence ID" value="NZ_AP018316.1"/>
</dbReference>
<dbReference type="InterPro" id="IPR050834">
    <property type="entry name" value="Glycosyltransf_2"/>
</dbReference>
<dbReference type="KEGG" id="dcm:NIES806_02190"/>
<sequence length="346" mass="39879">MNQNQLIQQELNPKITVVMPVYNGEKYLDTAIKSILNQTFTNFELVIVDDASTDSSVKIINSYEDKRIKLIKNNVNLGIPTTRNKCLQASSGEYIAVLDCDDYAYPSRLAEQFEFMENNPDFGMVGSWVELMDDQDNLTGEVWNEEEPDQKIPCRLLFHNYFAHSAVLMRRSAINAVKINGEVYRKDYPNAQDYDLWVRISKKFKVWNIPKVLIKYRVHSHCISLKAANLVEKLTCKILTAQINDLGIQPTDKELALHRQIGSYNPQKIDTSIEYMKEVANWLTILRNANHKTGLYNHHDFNQVLADLQLFMFCHCLTANCHQTWNKNPTPNPLPASDEGARMYLI</sequence>
<feature type="domain" description="Glycosyltransferase 2-like" evidence="1">
    <location>
        <begin position="16"/>
        <end position="160"/>
    </location>
</feature>
<evidence type="ECO:0000259" key="1">
    <source>
        <dbReference type="Pfam" id="PF00535"/>
    </source>
</evidence>
<dbReference type="GO" id="GO:0016740">
    <property type="term" value="F:transferase activity"/>
    <property type="evidence" value="ECO:0007669"/>
    <property type="project" value="UniProtKB-KW"/>
</dbReference>
<organism evidence="2 3">
    <name type="scientific">Dolichospermum compactum NIES-806</name>
    <dbReference type="NCBI Taxonomy" id="1973481"/>
    <lineage>
        <taxon>Bacteria</taxon>
        <taxon>Bacillati</taxon>
        <taxon>Cyanobacteriota</taxon>
        <taxon>Cyanophyceae</taxon>
        <taxon>Nostocales</taxon>
        <taxon>Aphanizomenonaceae</taxon>
        <taxon>Dolichospermum</taxon>
        <taxon>Dolichospermum compactum</taxon>
    </lineage>
</organism>
<proteinExistence type="predicted"/>
<evidence type="ECO:0000313" key="3">
    <source>
        <dbReference type="Proteomes" id="UP000218702"/>
    </source>
</evidence>
<dbReference type="InterPro" id="IPR001173">
    <property type="entry name" value="Glyco_trans_2-like"/>
</dbReference>
<dbReference type="Pfam" id="PF00535">
    <property type="entry name" value="Glycos_transf_2"/>
    <property type="match status" value="1"/>
</dbReference>
<dbReference type="Proteomes" id="UP000218702">
    <property type="component" value="Chromosome"/>
</dbReference>
<evidence type="ECO:0000313" key="2">
    <source>
        <dbReference type="EMBL" id="BAZ84039.1"/>
    </source>
</evidence>
<dbReference type="Gene3D" id="3.90.550.10">
    <property type="entry name" value="Spore Coat Polysaccharide Biosynthesis Protein SpsA, Chain A"/>
    <property type="match status" value="1"/>
</dbReference>
<keyword evidence="3" id="KW-1185">Reference proteome</keyword>